<dbReference type="SMART" id="SM00355">
    <property type="entry name" value="ZnF_C2H2"/>
    <property type="match status" value="1"/>
</dbReference>
<reference evidence="4" key="1">
    <citation type="submission" date="2019-10" db="EMBL/GenBank/DDBJ databases">
        <title>Conservation and host-specific expression of non-tandemly repeated heterogenous ribosome RNA gene in arbuscular mycorrhizal fungi.</title>
        <authorList>
            <person name="Maeda T."/>
            <person name="Kobayashi Y."/>
            <person name="Nakagawa T."/>
            <person name="Ezawa T."/>
            <person name="Yamaguchi K."/>
            <person name="Bino T."/>
            <person name="Nishimoto Y."/>
            <person name="Shigenobu S."/>
            <person name="Kawaguchi M."/>
        </authorList>
    </citation>
    <scope>NUCLEOTIDE SEQUENCE</scope>
    <source>
        <strain evidence="4">HR1</strain>
    </source>
</reference>
<dbReference type="Proteomes" id="UP000615446">
    <property type="component" value="Unassembled WGS sequence"/>
</dbReference>
<gene>
    <name evidence="4" type="ORF">RCL2_000465100</name>
</gene>
<comment type="caution">
    <text evidence="4">The sequence shown here is derived from an EMBL/GenBank/DDBJ whole genome shotgun (WGS) entry which is preliminary data.</text>
</comment>
<accession>A0A8H3L1M5</accession>
<sequence length="238" mass="26784">MTPSSNDPPRHATSLLLSIHVIDKLGTHLIHHLLGTFDILQTKDGQNNSYFGKEGFPGSSDTSSQESQDGPQIRPSSSPSTNSVSNQMTQNELQRRSSPSSSMKQEPSQKHFGPSLDVIQDQQNELESRSSPSFDMRQESLQRHFRSLFDVNQEPQNEPQSLSGSSFNMNQVQQGSQKRSGPSIITKKTKNNRSVLTSKPQNGSYYSCPQKGCTRTFDTMNDMNRHYNSRHNGRNKRR</sequence>
<keyword evidence="1" id="KW-0479">Metal-binding</keyword>
<organism evidence="4 5">
    <name type="scientific">Rhizophagus clarus</name>
    <dbReference type="NCBI Taxonomy" id="94130"/>
    <lineage>
        <taxon>Eukaryota</taxon>
        <taxon>Fungi</taxon>
        <taxon>Fungi incertae sedis</taxon>
        <taxon>Mucoromycota</taxon>
        <taxon>Glomeromycotina</taxon>
        <taxon>Glomeromycetes</taxon>
        <taxon>Glomerales</taxon>
        <taxon>Glomeraceae</taxon>
        <taxon>Rhizophagus</taxon>
    </lineage>
</organism>
<feature type="region of interest" description="Disordered" evidence="2">
    <location>
        <begin position="153"/>
        <end position="214"/>
    </location>
</feature>
<dbReference type="PROSITE" id="PS50157">
    <property type="entry name" value="ZINC_FINGER_C2H2_2"/>
    <property type="match status" value="1"/>
</dbReference>
<proteinExistence type="predicted"/>
<dbReference type="Gene3D" id="3.30.160.60">
    <property type="entry name" value="Classic Zinc Finger"/>
    <property type="match status" value="1"/>
</dbReference>
<dbReference type="GO" id="GO:0008270">
    <property type="term" value="F:zinc ion binding"/>
    <property type="evidence" value="ECO:0007669"/>
    <property type="project" value="UniProtKB-KW"/>
</dbReference>
<dbReference type="PROSITE" id="PS00028">
    <property type="entry name" value="ZINC_FINGER_C2H2_1"/>
    <property type="match status" value="1"/>
</dbReference>
<feature type="compositionally biased region" description="Polar residues" evidence="2">
    <location>
        <begin position="59"/>
        <end position="70"/>
    </location>
</feature>
<keyword evidence="1" id="KW-0862">Zinc</keyword>
<dbReference type="EMBL" id="BLAL01000030">
    <property type="protein sequence ID" value="GES77267.1"/>
    <property type="molecule type" value="Genomic_DNA"/>
</dbReference>
<evidence type="ECO:0000256" key="2">
    <source>
        <dbReference type="SAM" id="MobiDB-lite"/>
    </source>
</evidence>
<feature type="compositionally biased region" description="Polar residues" evidence="2">
    <location>
        <begin position="192"/>
        <end position="207"/>
    </location>
</feature>
<evidence type="ECO:0000259" key="3">
    <source>
        <dbReference type="PROSITE" id="PS50157"/>
    </source>
</evidence>
<dbReference type="AlphaFoldDB" id="A0A8H3L1M5"/>
<feature type="region of interest" description="Disordered" evidence="2">
    <location>
        <begin position="219"/>
        <end position="238"/>
    </location>
</feature>
<feature type="compositionally biased region" description="Basic residues" evidence="2">
    <location>
        <begin position="227"/>
        <end position="238"/>
    </location>
</feature>
<evidence type="ECO:0000313" key="5">
    <source>
        <dbReference type="Proteomes" id="UP000615446"/>
    </source>
</evidence>
<feature type="compositionally biased region" description="Polar residues" evidence="2">
    <location>
        <begin position="153"/>
        <end position="180"/>
    </location>
</feature>
<evidence type="ECO:0000256" key="1">
    <source>
        <dbReference type="PROSITE-ProRule" id="PRU00042"/>
    </source>
</evidence>
<name>A0A8H3L1M5_9GLOM</name>
<feature type="region of interest" description="Disordered" evidence="2">
    <location>
        <begin position="50"/>
        <end position="114"/>
    </location>
</feature>
<protein>
    <recommendedName>
        <fullName evidence="3">C2H2-type domain-containing protein</fullName>
    </recommendedName>
</protein>
<feature type="compositionally biased region" description="Low complexity" evidence="2">
    <location>
        <begin position="97"/>
        <end position="106"/>
    </location>
</feature>
<evidence type="ECO:0000313" key="4">
    <source>
        <dbReference type="EMBL" id="GES77267.1"/>
    </source>
</evidence>
<keyword evidence="1" id="KW-0863">Zinc-finger</keyword>
<dbReference type="InterPro" id="IPR013087">
    <property type="entry name" value="Znf_C2H2_type"/>
</dbReference>
<feature type="domain" description="C2H2-type" evidence="3">
    <location>
        <begin position="206"/>
        <end position="236"/>
    </location>
</feature>
<feature type="compositionally biased region" description="Low complexity" evidence="2">
    <location>
        <begin position="75"/>
        <end position="86"/>
    </location>
</feature>